<gene>
    <name evidence="2" type="primary">orf112C</name>
</gene>
<evidence type="ECO:0000256" key="1">
    <source>
        <dbReference type="SAM" id="MobiDB-lite"/>
    </source>
</evidence>
<dbReference type="EMBL" id="MW538937">
    <property type="protein sequence ID" value="UBU98416.1"/>
    <property type="molecule type" value="Genomic_DNA"/>
</dbReference>
<sequence>MVECKRAAPSADDNTKPVQHAHENKNQIRYALCEMSNGDDSCYGIIIGNLIRFFEYYGPLNQFNNHPDFRNFFIFNDRMVPLNTPPPPSPYLFFLNPYRAPKGPRKKKRPKL</sequence>
<reference evidence="2" key="1">
    <citation type="submission" date="2021-01" db="EMBL/GenBank/DDBJ databases">
        <authorList>
            <person name="Sun H.-H."/>
            <person name="Zhang S."/>
            <person name="Zhang Y.-J."/>
        </authorList>
    </citation>
    <scope>NUCLEOTIDE SEQUENCE</scope>
    <source>
        <strain evidence="2">CMM1</strain>
    </source>
</reference>
<dbReference type="RefSeq" id="YP_010218819.1">
    <property type="nucleotide sequence ID" value="NC_058917.1"/>
</dbReference>
<geneLocation type="mitochondrion" evidence="2"/>
<organism evidence="2">
    <name type="scientific">Morchella brunnea</name>
    <dbReference type="NCBI Taxonomy" id="1174671"/>
    <lineage>
        <taxon>Eukaryota</taxon>
        <taxon>Fungi</taxon>
        <taxon>Dikarya</taxon>
        <taxon>Ascomycota</taxon>
        <taxon>Pezizomycotina</taxon>
        <taxon>Pezizomycetes</taxon>
        <taxon>Pezizales</taxon>
        <taxon>Morchellaceae</taxon>
        <taxon>Morchella</taxon>
    </lineage>
</organism>
<feature type="region of interest" description="Disordered" evidence="1">
    <location>
        <begin position="1"/>
        <end position="22"/>
    </location>
</feature>
<name>A0A8K1MH88_9PEZI</name>
<proteinExistence type="predicted"/>
<dbReference type="AlphaFoldDB" id="A0A8K1MH88"/>
<keyword evidence="2" id="KW-0496">Mitochondrion</keyword>
<protein>
    <submittedName>
        <fullName evidence="2">Uncharacterized protein</fullName>
    </submittedName>
</protein>
<dbReference type="GeneID" id="68665375"/>
<accession>A0A8K1MH88</accession>
<evidence type="ECO:0000313" key="2">
    <source>
        <dbReference type="EMBL" id="UBU98416.1"/>
    </source>
</evidence>